<dbReference type="EMBL" id="CM001436">
    <property type="protein sequence ID" value="EHQ35988.1"/>
    <property type="molecule type" value="Genomic_DNA"/>
</dbReference>
<dbReference type="OrthoDB" id="112327at2157"/>
<name>H1YYK5_9EURY</name>
<evidence type="ECO:0000313" key="1">
    <source>
        <dbReference type="EMBL" id="EHQ35988.1"/>
    </source>
</evidence>
<dbReference type="STRING" id="937775.Metlim_1888"/>
<reference evidence="1 2" key="1">
    <citation type="submission" date="2011-10" db="EMBL/GenBank/DDBJ databases">
        <title>The Improved High-Quality Draft genome of Methanoplanus limicola DSM 2279.</title>
        <authorList>
            <consortium name="US DOE Joint Genome Institute (JGI-PGF)"/>
            <person name="Lucas S."/>
            <person name="Copeland A."/>
            <person name="Lapidus A."/>
            <person name="Glavina del Rio T."/>
            <person name="Dalin E."/>
            <person name="Tice H."/>
            <person name="Bruce D."/>
            <person name="Goodwin L."/>
            <person name="Pitluck S."/>
            <person name="Peters L."/>
            <person name="Mikhailova N."/>
            <person name="Lu M."/>
            <person name="Kyrpides N."/>
            <person name="Mavromatis K."/>
            <person name="Ivanova N."/>
            <person name="Markowitz V."/>
            <person name="Cheng J.-F."/>
            <person name="Hugenholtz P."/>
            <person name="Woyke T."/>
            <person name="Wu D."/>
            <person name="Wirth R."/>
            <person name="Brambilla E.-M."/>
            <person name="Klenk H.-P."/>
            <person name="Eisen J.A."/>
        </authorList>
    </citation>
    <scope>NUCLEOTIDE SEQUENCE [LARGE SCALE GENOMIC DNA]</scope>
    <source>
        <strain evidence="1 2">DSM 2279</strain>
    </source>
</reference>
<dbReference type="InParanoid" id="H1YYK5"/>
<dbReference type="RefSeq" id="WP_004078068.1">
    <property type="nucleotide sequence ID" value="NZ_CM001436.1"/>
</dbReference>
<evidence type="ECO:0000313" key="2">
    <source>
        <dbReference type="Proteomes" id="UP000005741"/>
    </source>
</evidence>
<dbReference type="Proteomes" id="UP000005741">
    <property type="component" value="Chromosome"/>
</dbReference>
<dbReference type="NCBIfam" id="TIGR04255">
    <property type="entry name" value="sporadTIGR04255"/>
    <property type="match status" value="1"/>
</dbReference>
<evidence type="ECO:0008006" key="3">
    <source>
        <dbReference type="Google" id="ProtNLM"/>
    </source>
</evidence>
<proteinExistence type="predicted"/>
<dbReference type="HOGENOM" id="CLU_098524_0_0_2"/>
<sequence length="246" mass="28372">MTDYSNSPIREAVCEFRFSKKTGRDKDLSLKYYEKIKSEFPKKEVKKVHHFQVNADIEGIQNSKTELNDRHLFFDNDRRFIVQIAPGLLSISCLEPYPSWDIFNEKIRLAYNTLSELTEIHGIERIGLLYVNKIEISDKPAELKDYFTFYPNIPKMPELTVGNINMGSDFLYNAGNDICRVQLTRAVPEKKGDIAFLLTTDFFTAKPGSVVPNDALLWTEVAHNEIKNIFRNCITEKTESLFNGDD</sequence>
<dbReference type="InterPro" id="IPR026349">
    <property type="entry name" value="CHP04255"/>
</dbReference>
<protein>
    <recommendedName>
        <fullName evidence="3">TIGR04255 family protein</fullName>
    </recommendedName>
</protein>
<accession>H1YYK5</accession>
<organism evidence="1 2">
    <name type="scientific">Methanoplanus limicola DSM 2279</name>
    <dbReference type="NCBI Taxonomy" id="937775"/>
    <lineage>
        <taxon>Archaea</taxon>
        <taxon>Methanobacteriati</taxon>
        <taxon>Methanobacteriota</taxon>
        <taxon>Stenosarchaea group</taxon>
        <taxon>Methanomicrobia</taxon>
        <taxon>Methanomicrobiales</taxon>
        <taxon>Methanomicrobiaceae</taxon>
        <taxon>Methanoplanus</taxon>
    </lineage>
</organism>
<gene>
    <name evidence="1" type="ORF">Metlim_1888</name>
</gene>
<dbReference type="AlphaFoldDB" id="H1YYK5"/>
<keyword evidence="2" id="KW-1185">Reference proteome</keyword>